<dbReference type="AlphaFoldDB" id="A0A518BP00"/>
<reference evidence="1 2" key="1">
    <citation type="submission" date="2019-02" db="EMBL/GenBank/DDBJ databases">
        <title>Deep-cultivation of Planctomycetes and their phenomic and genomic characterization uncovers novel biology.</title>
        <authorList>
            <person name="Wiegand S."/>
            <person name="Jogler M."/>
            <person name="Boedeker C."/>
            <person name="Pinto D."/>
            <person name="Vollmers J."/>
            <person name="Rivas-Marin E."/>
            <person name="Kohn T."/>
            <person name="Peeters S.H."/>
            <person name="Heuer A."/>
            <person name="Rast P."/>
            <person name="Oberbeckmann S."/>
            <person name="Bunk B."/>
            <person name="Jeske O."/>
            <person name="Meyerdierks A."/>
            <person name="Storesund J.E."/>
            <person name="Kallscheuer N."/>
            <person name="Luecker S."/>
            <person name="Lage O.M."/>
            <person name="Pohl T."/>
            <person name="Merkel B.J."/>
            <person name="Hornburger P."/>
            <person name="Mueller R.-W."/>
            <person name="Bruemmer F."/>
            <person name="Labrenz M."/>
            <person name="Spormann A.M."/>
            <person name="Op den Camp H."/>
            <person name="Overmann J."/>
            <person name="Amann R."/>
            <person name="Jetten M.S.M."/>
            <person name="Mascher T."/>
            <person name="Medema M.H."/>
            <person name="Devos D.P."/>
            <person name="Kaster A.-K."/>
            <person name="Ovreas L."/>
            <person name="Rohde M."/>
            <person name="Galperin M.Y."/>
            <person name="Jogler C."/>
        </authorList>
    </citation>
    <scope>NUCLEOTIDE SEQUENCE [LARGE SCALE GENOMIC DNA]</scope>
    <source>
        <strain evidence="1 2">Pla133</strain>
    </source>
</reference>
<evidence type="ECO:0000313" key="1">
    <source>
        <dbReference type="EMBL" id="QDU68676.1"/>
    </source>
</evidence>
<gene>
    <name evidence="1" type="ORF">Pla133_37780</name>
</gene>
<sequence length="97" mass="10977">MRAHDTLHVLCRKHGVPASYGRRLLPLLERAHAAPPEVRDRLVRLVELNLVREANRRRELASPVDDGAEQALVAVARALHRWIPPTWLDGLVDRPSS</sequence>
<evidence type="ECO:0000313" key="2">
    <source>
        <dbReference type="Proteomes" id="UP000316921"/>
    </source>
</evidence>
<dbReference type="Proteomes" id="UP000316921">
    <property type="component" value="Chromosome"/>
</dbReference>
<protein>
    <submittedName>
        <fullName evidence="1">Uncharacterized protein</fullName>
    </submittedName>
</protein>
<accession>A0A518BP00</accession>
<dbReference type="KEGG" id="pbap:Pla133_37780"/>
<organism evidence="1 2">
    <name type="scientific">Engelhardtia mirabilis</name>
    <dbReference type="NCBI Taxonomy" id="2528011"/>
    <lineage>
        <taxon>Bacteria</taxon>
        <taxon>Pseudomonadati</taxon>
        <taxon>Planctomycetota</taxon>
        <taxon>Planctomycetia</taxon>
        <taxon>Planctomycetia incertae sedis</taxon>
        <taxon>Engelhardtia</taxon>
    </lineage>
</organism>
<dbReference type="EMBL" id="CP036287">
    <property type="protein sequence ID" value="QDU68676.1"/>
    <property type="molecule type" value="Genomic_DNA"/>
</dbReference>
<keyword evidence="2" id="KW-1185">Reference proteome</keyword>
<proteinExistence type="predicted"/>
<dbReference type="RefSeq" id="WP_145067893.1">
    <property type="nucleotide sequence ID" value="NZ_CP036287.1"/>
</dbReference>
<name>A0A518BP00_9BACT</name>